<evidence type="ECO:0000256" key="1">
    <source>
        <dbReference type="ARBA" id="ARBA00003236"/>
    </source>
</evidence>
<sequence>MANHFLLRDDKSSTGFDWDQAYGAKVVYDHFSKAPGLRVVKSLVTSLYRIDVFERVEADAPVVAAEVRHAGIDCELHHSLSRYIVWNGAVARRREVENELTWELPVLTYHRVAEDCDPSLRQWCVRPDAFEKQMRLLRSHGFHAVTSATLAEARRKSRPLPGRPILITFDDGYLDTATTAWPILQSSDFFPEIFIVTDLVGTDASWDAALAKPAALMDWDMIRKLHCEGASFGSHLATHTPATFLTSKDLLDEALRSRLALVQNLRTRVHSIAAPYGLIDERFVQVCRLAGYDIGFSCNNQFADTRSFGFNMPRIEVNGHWDIGQFACSLKRSDGRTR</sequence>
<dbReference type="EMBL" id="LSRP01000099">
    <property type="protein sequence ID" value="OJF94417.1"/>
    <property type="molecule type" value="Genomic_DNA"/>
</dbReference>
<dbReference type="GO" id="GO:0005576">
    <property type="term" value="C:extracellular region"/>
    <property type="evidence" value="ECO:0007669"/>
    <property type="project" value="UniProtKB-SubCell"/>
</dbReference>
<dbReference type="PANTHER" id="PTHR34216">
    <property type="match status" value="1"/>
</dbReference>
<dbReference type="InterPro" id="IPR011330">
    <property type="entry name" value="Glyco_hydro/deAcase_b/a-brl"/>
</dbReference>
<evidence type="ECO:0000313" key="9">
    <source>
        <dbReference type="Proteomes" id="UP000182661"/>
    </source>
</evidence>
<accession>A0A657LPW4</accession>
<dbReference type="PROSITE" id="PS51677">
    <property type="entry name" value="NODB"/>
    <property type="match status" value="1"/>
</dbReference>
<dbReference type="AlphaFoldDB" id="A0A657LPW4"/>
<proteinExistence type="inferred from homology"/>
<keyword evidence="9" id="KW-1185">Reference proteome</keyword>
<evidence type="ECO:0000259" key="7">
    <source>
        <dbReference type="PROSITE" id="PS51677"/>
    </source>
</evidence>
<organism evidence="8 9">
    <name type="scientific">Pararhizobium antarcticum</name>
    <dbReference type="NCBI Taxonomy" id="1798805"/>
    <lineage>
        <taxon>Bacteria</taxon>
        <taxon>Pseudomonadati</taxon>
        <taxon>Pseudomonadota</taxon>
        <taxon>Alphaproteobacteria</taxon>
        <taxon>Hyphomicrobiales</taxon>
        <taxon>Rhizobiaceae</taxon>
        <taxon>Rhizobium/Agrobacterium group</taxon>
        <taxon>Pararhizobium</taxon>
    </lineage>
</organism>
<evidence type="ECO:0000256" key="4">
    <source>
        <dbReference type="ARBA" id="ARBA00020071"/>
    </source>
</evidence>
<comment type="subcellular location">
    <subcellularLocation>
        <location evidence="2">Secreted</location>
    </subcellularLocation>
</comment>
<keyword evidence="5" id="KW-0732">Signal</keyword>
<evidence type="ECO:0000313" key="8">
    <source>
        <dbReference type="EMBL" id="OJF94417.1"/>
    </source>
</evidence>
<evidence type="ECO:0000256" key="5">
    <source>
        <dbReference type="ARBA" id="ARBA00022729"/>
    </source>
</evidence>
<evidence type="ECO:0000256" key="3">
    <source>
        <dbReference type="ARBA" id="ARBA00010973"/>
    </source>
</evidence>
<feature type="domain" description="NodB homology" evidence="7">
    <location>
        <begin position="163"/>
        <end position="338"/>
    </location>
</feature>
<gene>
    <name evidence="8" type="ORF">AX760_20455</name>
</gene>
<dbReference type="InterPro" id="IPR002509">
    <property type="entry name" value="NODB_dom"/>
</dbReference>
<protein>
    <recommendedName>
        <fullName evidence="4">Chitooligosaccharide deacetylase</fullName>
    </recommendedName>
    <alternativeName>
        <fullName evidence="6">Nodulation protein B</fullName>
    </alternativeName>
</protein>
<dbReference type="Pfam" id="PF01522">
    <property type="entry name" value="Polysacc_deac_1"/>
    <property type="match status" value="1"/>
</dbReference>
<evidence type="ECO:0000256" key="6">
    <source>
        <dbReference type="ARBA" id="ARBA00032976"/>
    </source>
</evidence>
<dbReference type="GO" id="GO:0016810">
    <property type="term" value="F:hydrolase activity, acting on carbon-nitrogen (but not peptide) bonds"/>
    <property type="evidence" value="ECO:0007669"/>
    <property type="project" value="InterPro"/>
</dbReference>
<evidence type="ECO:0000256" key="2">
    <source>
        <dbReference type="ARBA" id="ARBA00004613"/>
    </source>
</evidence>
<dbReference type="Proteomes" id="UP000182661">
    <property type="component" value="Unassembled WGS sequence"/>
</dbReference>
<comment type="function">
    <text evidence="1">Is involved in generating a small heat-stable compound (Nod), an acylated oligomer of N-acetylglucosamine, that stimulates mitosis in various plant protoplasts.</text>
</comment>
<dbReference type="GO" id="GO:0005975">
    <property type="term" value="P:carbohydrate metabolic process"/>
    <property type="evidence" value="ECO:0007669"/>
    <property type="project" value="InterPro"/>
</dbReference>
<dbReference type="InterPro" id="IPR051398">
    <property type="entry name" value="Polysacch_Deacetylase"/>
</dbReference>
<name>A0A657LPW4_9HYPH</name>
<comment type="similarity">
    <text evidence="3">Belongs to the polysaccharide deacetylase family.</text>
</comment>
<reference evidence="8 9" key="1">
    <citation type="submission" date="2016-02" db="EMBL/GenBank/DDBJ databases">
        <title>Genome sequencing of a beta-galactosidase producing bacteria Rhizobium sp. 59.</title>
        <authorList>
            <person name="Wang D."/>
            <person name="Kot W."/>
            <person name="Qin Y."/>
            <person name="Hansen L."/>
            <person name="Naqvi K."/>
            <person name="Rensing C."/>
        </authorList>
    </citation>
    <scope>NUCLEOTIDE SEQUENCE [LARGE SCALE GENOMIC DNA]</scope>
    <source>
        <strain evidence="8 9">59</strain>
    </source>
</reference>
<dbReference type="PANTHER" id="PTHR34216:SF3">
    <property type="entry name" value="POLY-BETA-1,6-N-ACETYL-D-GLUCOSAMINE N-DEACETYLASE"/>
    <property type="match status" value="1"/>
</dbReference>
<dbReference type="CDD" id="cd10918">
    <property type="entry name" value="CE4_NodB_like_5s_6s"/>
    <property type="match status" value="1"/>
</dbReference>
<dbReference type="Gene3D" id="3.20.20.370">
    <property type="entry name" value="Glycoside hydrolase/deacetylase"/>
    <property type="match status" value="1"/>
</dbReference>
<comment type="caution">
    <text evidence="8">The sequence shown here is derived from an EMBL/GenBank/DDBJ whole genome shotgun (WGS) entry which is preliminary data.</text>
</comment>
<dbReference type="SUPFAM" id="SSF88713">
    <property type="entry name" value="Glycoside hydrolase/deacetylase"/>
    <property type="match status" value="1"/>
</dbReference>